<gene>
    <name evidence="1" type="ORF">RDI58_003602</name>
</gene>
<evidence type="ECO:0000313" key="2">
    <source>
        <dbReference type="Proteomes" id="UP001371456"/>
    </source>
</evidence>
<dbReference type="AlphaFoldDB" id="A0AAN8YV60"/>
<dbReference type="Proteomes" id="UP001371456">
    <property type="component" value="Unassembled WGS sequence"/>
</dbReference>
<proteinExistence type="predicted"/>
<accession>A0AAN8YV60</accession>
<evidence type="ECO:0000313" key="1">
    <source>
        <dbReference type="EMBL" id="KAK6805817.1"/>
    </source>
</evidence>
<reference evidence="1 2" key="1">
    <citation type="submission" date="2024-02" db="EMBL/GenBank/DDBJ databases">
        <title>de novo genome assembly of Solanum bulbocastanum strain 11H21.</title>
        <authorList>
            <person name="Hosaka A.J."/>
        </authorList>
    </citation>
    <scope>NUCLEOTIDE SEQUENCE [LARGE SCALE GENOMIC DNA]</scope>
    <source>
        <tissue evidence="1">Young leaves</tissue>
    </source>
</reference>
<sequence>MANEFDFEELVIIGVVDSKINACLVANINSEM</sequence>
<organism evidence="1 2">
    <name type="scientific">Solanum bulbocastanum</name>
    <name type="common">Wild potato</name>
    <dbReference type="NCBI Taxonomy" id="147425"/>
    <lineage>
        <taxon>Eukaryota</taxon>
        <taxon>Viridiplantae</taxon>
        <taxon>Streptophyta</taxon>
        <taxon>Embryophyta</taxon>
        <taxon>Tracheophyta</taxon>
        <taxon>Spermatophyta</taxon>
        <taxon>Magnoliopsida</taxon>
        <taxon>eudicotyledons</taxon>
        <taxon>Gunneridae</taxon>
        <taxon>Pentapetalae</taxon>
        <taxon>asterids</taxon>
        <taxon>lamiids</taxon>
        <taxon>Solanales</taxon>
        <taxon>Solanaceae</taxon>
        <taxon>Solanoideae</taxon>
        <taxon>Solaneae</taxon>
        <taxon>Solanum</taxon>
    </lineage>
</organism>
<name>A0AAN8YV60_SOLBU</name>
<dbReference type="EMBL" id="JBANQN010000001">
    <property type="protein sequence ID" value="KAK6805817.1"/>
    <property type="molecule type" value="Genomic_DNA"/>
</dbReference>
<keyword evidence="2" id="KW-1185">Reference proteome</keyword>
<comment type="caution">
    <text evidence="1">The sequence shown here is derived from an EMBL/GenBank/DDBJ whole genome shotgun (WGS) entry which is preliminary data.</text>
</comment>
<protein>
    <submittedName>
        <fullName evidence="1">Uncharacterized protein</fullName>
    </submittedName>
</protein>